<comment type="similarity">
    <text evidence="1">Belongs to the myoviridae tail sheath protein family.</text>
</comment>
<dbReference type="AlphaFoldDB" id="A0A4R3KNV5"/>
<reference evidence="3 4" key="1">
    <citation type="submission" date="2019-03" db="EMBL/GenBank/DDBJ databases">
        <title>Genomic Encyclopedia of Type Strains, Phase IV (KMG-IV): sequencing the most valuable type-strain genomes for metagenomic binning, comparative biology and taxonomic classification.</title>
        <authorList>
            <person name="Goeker M."/>
        </authorList>
    </citation>
    <scope>NUCLEOTIDE SEQUENCE [LARGE SCALE GENOMIC DNA]</scope>
    <source>
        <strain evidence="3 4">DSM 21100</strain>
    </source>
</reference>
<feature type="domain" description="Tail sheath protein C-terminal" evidence="2">
    <location>
        <begin position="552"/>
        <end position="656"/>
    </location>
</feature>
<evidence type="ECO:0000259" key="2">
    <source>
        <dbReference type="Pfam" id="PF17482"/>
    </source>
</evidence>
<dbReference type="InterPro" id="IPR020287">
    <property type="entry name" value="Tail_sheath_C"/>
</dbReference>
<dbReference type="RefSeq" id="WP_132129650.1">
    <property type="nucleotide sequence ID" value="NZ_SMAD01000008.1"/>
</dbReference>
<evidence type="ECO:0000313" key="3">
    <source>
        <dbReference type="EMBL" id="TCS86246.1"/>
    </source>
</evidence>
<protein>
    <recommendedName>
        <fullName evidence="2">Tail sheath protein C-terminal domain-containing protein</fullName>
    </recommendedName>
</protein>
<comment type="caution">
    <text evidence="3">The sequence shown here is derived from an EMBL/GenBank/DDBJ whole genome shotgun (WGS) entry which is preliminary data.</text>
</comment>
<evidence type="ECO:0000256" key="1">
    <source>
        <dbReference type="ARBA" id="ARBA00008005"/>
    </source>
</evidence>
<accession>A0A4R3KNV5</accession>
<dbReference type="InterPro" id="IPR052042">
    <property type="entry name" value="Tail_sheath_structural"/>
</dbReference>
<sequence>MAYKTPGVYLEEIALFPPSVAAVATAVPAFVGYTQLTADKSGSSLINTPVRLSSLLEFSVLFGGAYEPASYQVVVDPAFRIQQINPLDEAGNPGKYFLYDALRHYFDNGGGPCYVVAVGSYEDPVEYGADDASGIRGGLKAVEKADEPTILLVPDSVSLDAAGAAQVHTQIAAQCGRLKDRFGILDIVDGYLPEDGITGAPFEEFRNGTGTENLKYVAAYYPWLYSLYQKTVSFTRIAVVDDATPPNPVAIADVSNLVGDFQARLAEENQVFGKVTALPLNRDNYDLTALYEELLNGEDGINAGTANGSNIKARFTVLLRFAREMALAFPSLESDPATPATLRSLLASLKADTTLQQHLVNLAGFEANAVVSGLVTAAADYSSLYGTEWLGGESQATVPADPADYQSSGNNLEKGRAAGNSSVLKTAFDGIAAAFRRLAESALFRSARQEEKLFKEHPFYKVAYERVRRESSLMPPSGAIAGVYAATDRTRGVWKAPANVSLRSVSGPCLKLADREQESLNVHTTGKSINAIREFTGKGTLVWGARTLDGNSNEWRYVSVRRFFNMVEESVKKATEPFVFEPNDANTWVKVRAMIENFLTLQWRAGALAGAKPEHAFYVKVGLGQTMTAQDILEGRMIVETGMAVVRPAEFIVLRFSHKMQES</sequence>
<organism evidence="3 4">
    <name type="scientific">Anseongella ginsenosidimutans</name>
    <dbReference type="NCBI Taxonomy" id="496056"/>
    <lineage>
        <taxon>Bacteria</taxon>
        <taxon>Pseudomonadati</taxon>
        <taxon>Bacteroidota</taxon>
        <taxon>Sphingobacteriia</taxon>
        <taxon>Sphingobacteriales</taxon>
        <taxon>Sphingobacteriaceae</taxon>
        <taxon>Anseongella</taxon>
    </lineage>
</organism>
<keyword evidence="4" id="KW-1185">Reference proteome</keyword>
<name>A0A4R3KNV5_9SPHI</name>
<dbReference type="PANTHER" id="PTHR35861">
    <property type="match status" value="1"/>
</dbReference>
<proteinExistence type="inferred from homology"/>
<dbReference type="Pfam" id="PF17482">
    <property type="entry name" value="Phage_sheath_1C"/>
    <property type="match status" value="1"/>
</dbReference>
<dbReference type="EMBL" id="SMAD01000008">
    <property type="protein sequence ID" value="TCS86246.1"/>
    <property type="molecule type" value="Genomic_DNA"/>
</dbReference>
<dbReference type="PANTHER" id="PTHR35861:SF1">
    <property type="entry name" value="PHAGE TAIL SHEATH PROTEIN"/>
    <property type="match status" value="1"/>
</dbReference>
<dbReference type="Gene3D" id="3.40.50.11780">
    <property type="match status" value="2"/>
</dbReference>
<gene>
    <name evidence="3" type="ORF">EDD80_10837</name>
</gene>
<evidence type="ECO:0000313" key="4">
    <source>
        <dbReference type="Proteomes" id="UP000295807"/>
    </source>
</evidence>
<dbReference type="Proteomes" id="UP000295807">
    <property type="component" value="Unassembled WGS sequence"/>
</dbReference>
<dbReference type="OrthoDB" id="9767864at2"/>